<organism evidence="5 6">
    <name type="scientific">Adineta steineri</name>
    <dbReference type="NCBI Taxonomy" id="433720"/>
    <lineage>
        <taxon>Eukaryota</taxon>
        <taxon>Metazoa</taxon>
        <taxon>Spiralia</taxon>
        <taxon>Gnathifera</taxon>
        <taxon>Rotifera</taxon>
        <taxon>Eurotatoria</taxon>
        <taxon>Bdelloidea</taxon>
        <taxon>Adinetida</taxon>
        <taxon>Adinetidae</taxon>
        <taxon>Adineta</taxon>
    </lineage>
</organism>
<protein>
    <recommendedName>
        <fullName evidence="7">NHL repeat containing protein-like protein</fullName>
    </recommendedName>
</protein>
<dbReference type="SUPFAM" id="SSF101898">
    <property type="entry name" value="NHL repeat"/>
    <property type="match status" value="1"/>
</dbReference>
<reference evidence="5" key="1">
    <citation type="submission" date="2021-02" db="EMBL/GenBank/DDBJ databases">
        <authorList>
            <person name="Nowell W R."/>
        </authorList>
    </citation>
    <scope>NUCLEOTIDE SEQUENCE</scope>
</reference>
<evidence type="ECO:0000256" key="1">
    <source>
        <dbReference type="ARBA" id="ARBA00022737"/>
    </source>
</evidence>
<dbReference type="PANTHER" id="PTHR24104:SF25">
    <property type="entry name" value="PROTEIN LIN-41"/>
    <property type="match status" value="1"/>
</dbReference>
<comment type="caution">
    <text evidence="5">The sequence shown here is derived from an EMBL/GenBank/DDBJ whole genome shotgun (WGS) entry which is preliminary data.</text>
</comment>
<dbReference type="PANTHER" id="PTHR24104">
    <property type="entry name" value="E3 UBIQUITIN-PROTEIN LIGASE NHLRC1-RELATED"/>
    <property type="match status" value="1"/>
</dbReference>
<feature type="repeat" description="NHL" evidence="2">
    <location>
        <begin position="273"/>
        <end position="304"/>
    </location>
</feature>
<sequence>MIIICIFKHIVLFLIIGVSYNLPTFSPCALWDTTGTVFADQNTIGYNFVGIFVDINNIVYFADASNNRVLVWSGSNGTLLRTITGSLKKPMSLFATMNGDIYVDNGKAYNEIDKWSWNTVNESIAMSVLDVCFGIFVDLNNTIYCSVQYDDVVIKQSLNDSGNSYSIAAGNEISGNGPDQLDEPQGIFVDVNFNLYVADLNNDRIQKFEPGSTSGTTVSTGSIILNVPTDVVLDANGYLFIVDSKGNRIIGSGPDGYRCILGCPNSNGTILYQFNKPQSLSFDSYGNIYVTDRDNYRIQKFQLASNYCDSTSTESITTTAITTTLNIEETTSIELTLSSTIITSDATSTDSTEFILNDDTTSTTTTTPTTTTISTTPTTIPTTPTTTPPTTTAIPTIPTTTTTIPTINDETPTQMIINPILSTIATITTDELDLVPIETTETDDTTISEIRSTLKITTGDNSILTSVTEIDIGTVSTSTTNNEHTTIIETTSNSEIITSTEPILSTMIDVQTNA</sequence>
<dbReference type="InterPro" id="IPR050952">
    <property type="entry name" value="TRIM-NHL_E3_ligases"/>
</dbReference>
<evidence type="ECO:0000256" key="3">
    <source>
        <dbReference type="SAM" id="MobiDB-lite"/>
    </source>
</evidence>
<dbReference type="PROSITE" id="PS51125">
    <property type="entry name" value="NHL"/>
    <property type="match status" value="2"/>
</dbReference>
<keyword evidence="4" id="KW-0732">Signal</keyword>
<dbReference type="InterPro" id="IPR001258">
    <property type="entry name" value="NHL_repeat"/>
</dbReference>
<feature type="chain" id="PRO_5033023496" description="NHL repeat containing protein-like protein" evidence="4">
    <location>
        <begin position="22"/>
        <end position="514"/>
    </location>
</feature>
<evidence type="ECO:0000313" key="5">
    <source>
        <dbReference type="EMBL" id="CAF4243577.1"/>
    </source>
</evidence>
<dbReference type="Proteomes" id="UP000663868">
    <property type="component" value="Unassembled WGS sequence"/>
</dbReference>
<dbReference type="GO" id="GO:0008270">
    <property type="term" value="F:zinc ion binding"/>
    <property type="evidence" value="ECO:0007669"/>
    <property type="project" value="UniProtKB-KW"/>
</dbReference>
<feature type="signal peptide" evidence="4">
    <location>
        <begin position="1"/>
        <end position="21"/>
    </location>
</feature>
<feature type="non-terminal residue" evidence="5">
    <location>
        <position position="1"/>
    </location>
</feature>
<evidence type="ECO:0000313" key="6">
    <source>
        <dbReference type="Proteomes" id="UP000663868"/>
    </source>
</evidence>
<dbReference type="CDD" id="cd05819">
    <property type="entry name" value="NHL"/>
    <property type="match status" value="1"/>
</dbReference>
<dbReference type="Gene3D" id="2.40.10.500">
    <property type="match status" value="1"/>
</dbReference>
<evidence type="ECO:0000256" key="2">
    <source>
        <dbReference type="PROSITE-ProRule" id="PRU00504"/>
    </source>
</evidence>
<feature type="region of interest" description="Disordered" evidence="3">
    <location>
        <begin position="359"/>
        <end position="393"/>
    </location>
</feature>
<gene>
    <name evidence="5" type="ORF">KXQ929_LOCUS42407</name>
</gene>
<keyword evidence="1" id="KW-0677">Repeat</keyword>
<feature type="repeat" description="NHL" evidence="2">
    <location>
        <begin position="175"/>
        <end position="211"/>
    </location>
</feature>
<evidence type="ECO:0008006" key="7">
    <source>
        <dbReference type="Google" id="ProtNLM"/>
    </source>
</evidence>
<dbReference type="InterPro" id="IPR011042">
    <property type="entry name" value="6-blade_b-propeller_TolB-like"/>
</dbReference>
<dbReference type="EMBL" id="CAJOBB010010350">
    <property type="protein sequence ID" value="CAF4243577.1"/>
    <property type="molecule type" value="Genomic_DNA"/>
</dbReference>
<feature type="compositionally biased region" description="Low complexity" evidence="3">
    <location>
        <begin position="360"/>
        <end position="393"/>
    </location>
</feature>
<evidence type="ECO:0000256" key="4">
    <source>
        <dbReference type="SAM" id="SignalP"/>
    </source>
</evidence>
<dbReference type="AlphaFoldDB" id="A0A820E6Q2"/>
<name>A0A820E6Q2_9BILA</name>
<dbReference type="Gene3D" id="2.120.10.30">
    <property type="entry name" value="TolB, C-terminal domain"/>
    <property type="match status" value="2"/>
</dbReference>
<dbReference type="Pfam" id="PF01436">
    <property type="entry name" value="NHL"/>
    <property type="match status" value="1"/>
</dbReference>
<accession>A0A820E6Q2</accession>
<proteinExistence type="predicted"/>